<dbReference type="GO" id="GO:1901135">
    <property type="term" value="P:carbohydrate derivative metabolic process"/>
    <property type="evidence" value="ECO:0007669"/>
    <property type="project" value="InterPro"/>
</dbReference>
<name>A0A0C7NBI3_9SACH</name>
<evidence type="ECO:0000259" key="1">
    <source>
        <dbReference type="PROSITE" id="PS51464"/>
    </source>
</evidence>
<gene>
    <name evidence="2" type="ORF">LALA0_S06e06854g</name>
</gene>
<evidence type="ECO:0000313" key="3">
    <source>
        <dbReference type="Proteomes" id="UP000054304"/>
    </source>
</evidence>
<dbReference type="PANTHER" id="PTHR38418">
    <property type="entry name" value="SUGAR ISOMERASE, KPSF/GUTQ (AFU_ORTHOLOGUE AFUA_6G08860)"/>
    <property type="match status" value="1"/>
</dbReference>
<dbReference type="OrthoDB" id="1872003at2759"/>
<dbReference type="AlphaFoldDB" id="A0A0C7NBI3"/>
<protein>
    <submittedName>
        <fullName evidence="2">LALA0S06e06854g1_1</fullName>
    </submittedName>
</protein>
<dbReference type="PANTHER" id="PTHR38418:SF2">
    <property type="entry name" value="SUGAR ISOMERASE, KPSF_GUTQ (AFU_ORTHOLOGUE AFUA_6G08860)"/>
    <property type="match status" value="1"/>
</dbReference>
<reference evidence="2 3" key="1">
    <citation type="submission" date="2014-12" db="EMBL/GenBank/DDBJ databases">
        <authorList>
            <person name="Neuveglise Cecile"/>
        </authorList>
    </citation>
    <scope>NUCLEOTIDE SEQUENCE [LARGE SCALE GENOMIC DNA]</scope>
    <source>
        <strain evidence="2 3">CBS 12615</strain>
    </source>
</reference>
<dbReference type="InterPro" id="IPR046348">
    <property type="entry name" value="SIS_dom_sf"/>
</dbReference>
<dbReference type="GO" id="GO:0097367">
    <property type="term" value="F:carbohydrate derivative binding"/>
    <property type="evidence" value="ECO:0007669"/>
    <property type="project" value="InterPro"/>
</dbReference>
<dbReference type="STRING" id="1245769.A0A0C7NBI3"/>
<feature type="domain" description="SIS" evidence="1">
    <location>
        <begin position="49"/>
        <end position="202"/>
    </location>
</feature>
<dbReference type="GeneID" id="34686403"/>
<dbReference type="Gene3D" id="3.40.50.10490">
    <property type="entry name" value="Glucose-6-phosphate isomerase like protein, domain 1"/>
    <property type="match status" value="1"/>
</dbReference>
<dbReference type="EMBL" id="LN736365">
    <property type="protein sequence ID" value="CEP62918.1"/>
    <property type="molecule type" value="Genomic_DNA"/>
</dbReference>
<dbReference type="Pfam" id="PF01380">
    <property type="entry name" value="SIS"/>
    <property type="match status" value="1"/>
</dbReference>
<accession>A0A0C7NBI3</accession>
<organism evidence="2 3">
    <name type="scientific">Lachancea lanzarotensis</name>
    <dbReference type="NCBI Taxonomy" id="1245769"/>
    <lineage>
        <taxon>Eukaryota</taxon>
        <taxon>Fungi</taxon>
        <taxon>Dikarya</taxon>
        <taxon>Ascomycota</taxon>
        <taxon>Saccharomycotina</taxon>
        <taxon>Saccharomycetes</taxon>
        <taxon>Saccharomycetales</taxon>
        <taxon>Saccharomycetaceae</taxon>
        <taxon>Lachancea</taxon>
    </lineage>
</organism>
<dbReference type="SUPFAM" id="SSF53697">
    <property type="entry name" value="SIS domain"/>
    <property type="match status" value="1"/>
</dbReference>
<dbReference type="Proteomes" id="UP000054304">
    <property type="component" value="Unassembled WGS sequence"/>
</dbReference>
<dbReference type="RefSeq" id="XP_022629140.1">
    <property type="nucleotide sequence ID" value="XM_022771992.1"/>
</dbReference>
<sequence length="323" mass="35629">MPAIESRSVSRDATLTFQDSLYQHARAMSHVSVHYGSQNNDVQALLEALALVARSGRKLIFLGTGKSFKIVLKSVAMLTSLGIDARELHPSEALHGDMGVVRPGDALLVCSSSGETQELVRFLKHARAVLEPSLTVLVSSGTHSTLHTLVDRVLYVPQPHGFRETTLQHGLPSPTISTTLMLSVLDSFCLALSELYYDGDLEKRLRYFKKMHPGGGIGKQLATVDTVVGPKGAVSHANGGPYLASKEECHISYDVSEGLFLQYVVEFDYCVIEGIRYSSHVLQHWYRAWKRMSREEQLQRKSALNGSWNLAWVLAPQLATEAP</sequence>
<dbReference type="PROSITE" id="PS51464">
    <property type="entry name" value="SIS"/>
    <property type="match status" value="1"/>
</dbReference>
<evidence type="ECO:0000313" key="2">
    <source>
        <dbReference type="EMBL" id="CEP62918.1"/>
    </source>
</evidence>
<dbReference type="HOGENOM" id="CLU_040681_2_1_1"/>
<keyword evidence="3" id="KW-1185">Reference proteome</keyword>
<proteinExistence type="predicted"/>
<dbReference type="InterPro" id="IPR001347">
    <property type="entry name" value="SIS_dom"/>
</dbReference>